<dbReference type="NCBIfam" id="TIGR02453">
    <property type="entry name" value="TIGR02453 family protein"/>
    <property type="match status" value="1"/>
</dbReference>
<dbReference type="EMBL" id="JAESIY010000001">
    <property type="protein sequence ID" value="MBL3654664.1"/>
    <property type="molecule type" value="Genomic_DNA"/>
</dbReference>
<dbReference type="Proteomes" id="UP000659388">
    <property type="component" value="Unassembled WGS sequence"/>
</dbReference>
<dbReference type="InterPro" id="IPR015996">
    <property type="entry name" value="UCP028451"/>
</dbReference>
<dbReference type="RefSeq" id="WP_202241689.1">
    <property type="nucleotide sequence ID" value="NZ_JAESIY010000001.1"/>
</dbReference>
<name>A0A937F5K0_9BACT</name>
<evidence type="ECO:0000313" key="2">
    <source>
        <dbReference type="Proteomes" id="UP000659388"/>
    </source>
</evidence>
<dbReference type="InterPro" id="IPR012808">
    <property type="entry name" value="CHP02453"/>
</dbReference>
<dbReference type="AlphaFoldDB" id="A0A937F5K0"/>
<dbReference type="PANTHER" id="PTHR36452">
    <property type="entry name" value="CHROMOSOME 12, WHOLE GENOME SHOTGUN SEQUENCE"/>
    <property type="match status" value="1"/>
</dbReference>
<gene>
    <name evidence="1" type="ORF">JL102_00875</name>
</gene>
<comment type="caution">
    <text evidence="1">The sequence shown here is derived from an EMBL/GenBank/DDBJ whole genome shotgun (WGS) entry which is preliminary data.</text>
</comment>
<dbReference type="PANTHER" id="PTHR36452:SF1">
    <property type="entry name" value="DUF2461 DOMAIN-CONTAINING PROTEIN"/>
    <property type="match status" value="1"/>
</dbReference>
<evidence type="ECO:0000313" key="1">
    <source>
        <dbReference type="EMBL" id="MBL3654664.1"/>
    </source>
</evidence>
<protein>
    <submittedName>
        <fullName evidence="1">DUF2461 domain-containing protein</fullName>
    </submittedName>
</protein>
<sequence>MALEKSLNFLTQLNDNNDRDWMQANKPAYQAAREEFISFVGEVILKVASFDPSISGLEPKQCIFRINRDIRFSKDKRPYKNNFGMLLNEGGKKSGNAGYYLHIQPGNQSFIAGGLYSPDAERLAKVRQEIDYNPEELKDIISDASFQKDFGSIQGDSLKRAPKGYDESHPNIELLKLKSYIVLKHISDNEVKKWTSADQVVERFQQVEPVIRYLNVAIS</sequence>
<dbReference type="PIRSF" id="PIRSF028451">
    <property type="entry name" value="UCP028451"/>
    <property type="match status" value="1"/>
</dbReference>
<organism evidence="1 2">
    <name type="scientific">Fulvivirga sediminis</name>
    <dbReference type="NCBI Taxonomy" id="2803949"/>
    <lineage>
        <taxon>Bacteria</taxon>
        <taxon>Pseudomonadati</taxon>
        <taxon>Bacteroidota</taxon>
        <taxon>Cytophagia</taxon>
        <taxon>Cytophagales</taxon>
        <taxon>Fulvivirgaceae</taxon>
        <taxon>Fulvivirga</taxon>
    </lineage>
</organism>
<proteinExistence type="predicted"/>
<reference evidence="1" key="1">
    <citation type="submission" date="2021-01" db="EMBL/GenBank/DDBJ databases">
        <title>Fulvivirga kasyanovii gen. nov., sp nov., a novel member of the phylum Bacteroidetes isolated from seawater in a mussel farm.</title>
        <authorList>
            <person name="Zhao L.-H."/>
            <person name="Wang Z.-J."/>
        </authorList>
    </citation>
    <scope>NUCLEOTIDE SEQUENCE</scope>
    <source>
        <strain evidence="1">2943</strain>
    </source>
</reference>
<dbReference type="Pfam" id="PF09365">
    <property type="entry name" value="DUF2461"/>
    <property type="match status" value="1"/>
</dbReference>
<accession>A0A937F5K0</accession>
<keyword evidence="2" id="KW-1185">Reference proteome</keyword>